<name>A0A9D4UWF4_ADICA</name>
<dbReference type="SMART" id="SM00768">
    <property type="entry name" value="X8"/>
    <property type="match status" value="1"/>
</dbReference>
<evidence type="ECO:0000313" key="4">
    <source>
        <dbReference type="Proteomes" id="UP000886520"/>
    </source>
</evidence>
<evidence type="ECO:0000259" key="2">
    <source>
        <dbReference type="SMART" id="SM00768"/>
    </source>
</evidence>
<dbReference type="GO" id="GO:0009506">
    <property type="term" value="C:plasmodesma"/>
    <property type="evidence" value="ECO:0007669"/>
    <property type="project" value="UniProtKB-ARBA"/>
</dbReference>
<comment type="caution">
    <text evidence="3">The sequence shown here is derived from an EMBL/GenBank/DDBJ whole genome shotgun (WGS) entry which is preliminary data.</text>
</comment>
<dbReference type="Pfam" id="PF07983">
    <property type="entry name" value="X8"/>
    <property type="match status" value="1"/>
</dbReference>
<keyword evidence="4" id="KW-1185">Reference proteome</keyword>
<dbReference type="PANTHER" id="PTHR31044">
    <property type="entry name" value="BETA-1,3 GLUCANASE"/>
    <property type="match status" value="1"/>
</dbReference>
<evidence type="ECO:0000256" key="1">
    <source>
        <dbReference type="ARBA" id="ARBA00022729"/>
    </source>
</evidence>
<dbReference type="PANTHER" id="PTHR31044:SF52">
    <property type="entry name" value="OS01G0631500 PROTEIN"/>
    <property type="match status" value="1"/>
</dbReference>
<accession>A0A9D4UWF4</accession>
<dbReference type="InterPro" id="IPR044788">
    <property type="entry name" value="X8_dom_prot"/>
</dbReference>
<sequence length="150" mass="16115">MGFPRRTVAYQNAQDCSTQMAQLGRLLALAALAVGLLLLIMGSGAAAERWCVARKGQTAEALTEIVVKELCQEGAATSENILHDCGPIVPPAGACFQPNTPFAHASYVINSSWQRRNSRGENVPCDFNGHAALVFKDPSTSVRCRYPNLP</sequence>
<feature type="domain" description="X8" evidence="2">
    <location>
        <begin position="49"/>
        <end position="146"/>
    </location>
</feature>
<evidence type="ECO:0000313" key="3">
    <source>
        <dbReference type="EMBL" id="KAI5075283.1"/>
    </source>
</evidence>
<dbReference type="EMBL" id="JABFUD020000009">
    <property type="protein sequence ID" value="KAI5075283.1"/>
    <property type="molecule type" value="Genomic_DNA"/>
</dbReference>
<organism evidence="3 4">
    <name type="scientific">Adiantum capillus-veneris</name>
    <name type="common">Maidenhair fern</name>
    <dbReference type="NCBI Taxonomy" id="13818"/>
    <lineage>
        <taxon>Eukaryota</taxon>
        <taxon>Viridiplantae</taxon>
        <taxon>Streptophyta</taxon>
        <taxon>Embryophyta</taxon>
        <taxon>Tracheophyta</taxon>
        <taxon>Polypodiopsida</taxon>
        <taxon>Polypodiidae</taxon>
        <taxon>Polypodiales</taxon>
        <taxon>Pteridineae</taxon>
        <taxon>Pteridaceae</taxon>
        <taxon>Vittarioideae</taxon>
        <taxon>Adiantum</taxon>
    </lineage>
</organism>
<dbReference type="Proteomes" id="UP000886520">
    <property type="component" value="Chromosome 9"/>
</dbReference>
<dbReference type="OrthoDB" id="1928574at2759"/>
<proteinExistence type="predicted"/>
<gene>
    <name evidence="3" type="ORF">GOP47_0009359</name>
</gene>
<reference evidence="3" key="1">
    <citation type="submission" date="2021-01" db="EMBL/GenBank/DDBJ databases">
        <title>Adiantum capillus-veneris genome.</title>
        <authorList>
            <person name="Fang Y."/>
            <person name="Liao Q."/>
        </authorList>
    </citation>
    <scope>NUCLEOTIDE SEQUENCE</scope>
    <source>
        <strain evidence="3">H3</strain>
        <tissue evidence="3">Leaf</tissue>
    </source>
</reference>
<dbReference type="InterPro" id="IPR012946">
    <property type="entry name" value="X8"/>
</dbReference>
<protein>
    <recommendedName>
        <fullName evidence="2">X8 domain-containing protein</fullName>
    </recommendedName>
</protein>
<keyword evidence="1" id="KW-0732">Signal</keyword>
<dbReference type="AlphaFoldDB" id="A0A9D4UWF4"/>